<proteinExistence type="predicted"/>
<dbReference type="InterPro" id="IPR016035">
    <property type="entry name" value="Acyl_Trfase/lysoPLipase"/>
</dbReference>
<dbReference type="SUPFAM" id="SSF55048">
    <property type="entry name" value="Probable ACP-binding domain of malonyl-CoA ACP transacylase"/>
    <property type="match status" value="1"/>
</dbReference>
<gene>
    <name evidence="4" type="ORF">BDV23DRAFT_187480</name>
</gene>
<keyword evidence="2" id="KW-0511">Multifunctional enzyme</keyword>
<evidence type="ECO:0000256" key="2">
    <source>
        <dbReference type="ARBA" id="ARBA00023268"/>
    </source>
</evidence>
<protein>
    <submittedName>
        <fullName evidence="4">Acyl transferase domain-containing protein</fullName>
    </submittedName>
</protein>
<feature type="domain" description="Malonyl-CoA:ACP transacylase (MAT)" evidence="3">
    <location>
        <begin position="1"/>
        <end position="186"/>
    </location>
</feature>
<name>A0A5N7BXP0_PETAA</name>
<dbReference type="InterPro" id="IPR050444">
    <property type="entry name" value="Polyketide_Synthase"/>
</dbReference>
<dbReference type="InterPro" id="IPR016036">
    <property type="entry name" value="Malonyl_transacylase_ACP-bd"/>
</dbReference>
<organism evidence="4">
    <name type="scientific">Petromyces alliaceus</name>
    <name type="common">Aspergillus alliaceus</name>
    <dbReference type="NCBI Taxonomy" id="209559"/>
    <lineage>
        <taxon>Eukaryota</taxon>
        <taxon>Fungi</taxon>
        <taxon>Dikarya</taxon>
        <taxon>Ascomycota</taxon>
        <taxon>Pezizomycotina</taxon>
        <taxon>Eurotiomycetes</taxon>
        <taxon>Eurotiomycetidae</taxon>
        <taxon>Eurotiales</taxon>
        <taxon>Aspergillaceae</taxon>
        <taxon>Aspergillus</taxon>
        <taxon>Aspergillus subgen. Circumdati</taxon>
    </lineage>
</organism>
<sequence>MYCSGLGAVVAVGLGREEIAPYISRVNGIALACENSPTSTTISGYQDLVAHFLGLAQKEQPETFFRELRVRIAYHSHHMLSLGAAYETLTKHHVETNREMVPMFSTITGKAIRDPTELDESYFRRNLESLVLFNQAIQSVFEHHPEPHAFLEVGQHSALSGPLQQIFATYRGKNRPVYIPTLMRNIVQCGIHKRDYASPGQEAIPAAIEKLSVAVGSSVMRLGSQCRSLASGILSGDATLLQGDKVVLSISKATFFSVDTTGDEPVSITEVRWEPDVELFPAVDMIKRAKDYQACLDVLAFCDKIAILKILEIDSHTRDVDTQIPHLIKWKGWIHAQAHKIREGKNNIFPES</sequence>
<dbReference type="OrthoDB" id="4510847at2759"/>
<dbReference type="Gene3D" id="3.40.366.10">
    <property type="entry name" value="Malonyl-Coenzyme A Acyl Carrier Protein, domain 2"/>
    <property type="match status" value="1"/>
</dbReference>
<evidence type="ECO:0000256" key="1">
    <source>
        <dbReference type="ARBA" id="ARBA00022679"/>
    </source>
</evidence>
<dbReference type="PANTHER" id="PTHR45681:SF6">
    <property type="entry name" value="POLYKETIDE SYNTHASE 37"/>
    <property type="match status" value="1"/>
</dbReference>
<dbReference type="GO" id="GO:0016740">
    <property type="term" value="F:transferase activity"/>
    <property type="evidence" value="ECO:0007669"/>
    <property type="project" value="UniProtKB-KW"/>
</dbReference>
<reference evidence="4" key="1">
    <citation type="submission" date="2019-04" db="EMBL/GenBank/DDBJ databases">
        <title>Friends and foes A comparative genomics studyof 23 Aspergillus species from section Flavi.</title>
        <authorList>
            <consortium name="DOE Joint Genome Institute"/>
            <person name="Kjaerbolling I."/>
            <person name="Vesth T."/>
            <person name="Frisvad J.C."/>
            <person name="Nybo J.L."/>
            <person name="Theobald S."/>
            <person name="Kildgaard S."/>
            <person name="Isbrandt T."/>
            <person name="Kuo A."/>
            <person name="Sato A."/>
            <person name="Lyhne E.K."/>
            <person name="Kogle M.E."/>
            <person name="Wiebenga A."/>
            <person name="Kun R.S."/>
            <person name="Lubbers R.J."/>
            <person name="Makela M.R."/>
            <person name="Barry K."/>
            <person name="Chovatia M."/>
            <person name="Clum A."/>
            <person name="Daum C."/>
            <person name="Haridas S."/>
            <person name="He G."/>
            <person name="LaButti K."/>
            <person name="Lipzen A."/>
            <person name="Mondo S."/>
            <person name="Riley R."/>
            <person name="Salamov A."/>
            <person name="Simmons B.A."/>
            <person name="Magnuson J.K."/>
            <person name="Henrissat B."/>
            <person name="Mortensen U.H."/>
            <person name="Larsen T.O."/>
            <person name="Devries R.P."/>
            <person name="Grigoriev I.V."/>
            <person name="Machida M."/>
            <person name="Baker S.E."/>
            <person name="Andersen M.R."/>
        </authorList>
    </citation>
    <scope>NUCLEOTIDE SEQUENCE [LARGE SCALE GENOMIC DNA]</scope>
    <source>
        <strain evidence="4">IBT 14317</strain>
    </source>
</reference>
<evidence type="ECO:0000313" key="4">
    <source>
        <dbReference type="EMBL" id="KAE8386277.1"/>
    </source>
</evidence>
<dbReference type="InterPro" id="IPR001227">
    <property type="entry name" value="Ac_transferase_dom_sf"/>
</dbReference>
<dbReference type="PANTHER" id="PTHR45681">
    <property type="entry name" value="POLYKETIDE SYNTHASE 44-RELATED"/>
    <property type="match status" value="1"/>
</dbReference>
<dbReference type="InterPro" id="IPR014043">
    <property type="entry name" value="Acyl_transferase_dom"/>
</dbReference>
<dbReference type="AlphaFoldDB" id="A0A5N7BXP0"/>
<dbReference type="SMART" id="SM00827">
    <property type="entry name" value="PKS_AT"/>
    <property type="match status" value="1"/>
</dbReference>
<dbReference type="SUPFAM" id="SSF52151">
    <property type="entry name" value="FabD/lysophospholipase-like"/>
    <property type="match status" value="1"/>
</dbReference>
<dbReference type="Proteomes" id="UP000326877">
    <property type="component" value="Unassembled WGS sequence"/>
</dbReference>
<evidence type="ECO:0000259" key="3">
    <source>
        <dbReference type="SMART" id="SM00827"/>
    </source>
</evidence>
<accession>A0A5N7BXP0</accession>
<dbReference type="Pfam" id="PF00698">
    <property type="entry name" value="Acyl_transf_1"/>
    <property type="match status" value="1"/>
</dbReference>
<keyword evidence="1 4" id="KW-0808">Transferase</keyword>
<dbReference type="EMBL" id="ML735315">
    <property type="protein sequence ID" value="KAE8386277.1"/>
    <property type="molecule type" value="Genomic_DNA"/>
</dbReference>